<comment type="similarity">
    <text evidence="2 11">Belongs to the MCM family.</text>
</comment>
<dbReference type="PANTHER" id="PTHR11630:SF42">
    <property type="entry name" value="DNA REPLICATION LICENSING FACTOR MCM5"/>
    <property type="match status" value="1"/>
</dbReference>
<evidence type="ECO:0000256" key="4">
    <source>
        <dbReference type="ARBA" id="ARBA00022741"/>
    </source>
</evidence>
<dbReference type="GO" id="GO:0006279">
    <property type="term" value="P:premeiotic DNA replication"/>
    <property type="evidence" value="ECO:0007669"/>
    <property type="project" value="UniProtKB-ARBA"/>
</dbReference>
<evidence type="ECO:0000256" key="6">
    <source>
        <dbReference type="ARBA" id="ARBA00022806"/>
    </source>
</evidence>
<dbReference type="GO" id="GO:0006270">
    <property type="term" value="P:DNA replication initiation"/>
    <property type="evidence" value="ECO:0007669"/>
    <property type="project" value="UniProtKB-UniRule"/>
</dbReference>
<evidence type="ECO:0000256" key="11">
    <source>
        <dbReference type="RuleBase" id="RU004070"/>
    </source>
</evidence>
<dbReference type="InterPro" id="IPR033762">
    <property type="entry name" value="MCM_OB"/>
</dbReference>
<dbReference type="GO" id="GO:0017116">
    <property type="term" value="F:single-stranded DNA helicase activity"/>
    <property type="evidence" value="ECO:0007669"/>
    <property type="project" value="TreeGrafter"/>
</dbReference>
<evidence type="ECO:0000256" key="13">
    <source>
        <dbReference type="SAM" id="MobiDB-lite"/>
    </source>
</evidence>
<dbReference type="EMBL" id="RBNI01006319">
    <property type="protein sequence ID" value="RUP46109.1"/>
    <property type="molecule type" value="Genomic_DNA"/>
</dbReference>
<dbReference type="GO" id="GO:0043138">
    <property type="term" value="F:3'-5' DNA helicase activity"/>
    <property type="evidence" value="ECO:0007669"/>
    <property type="project" value="TreeGrafter"/>
</dbReference>
<evidence type="ECO:0000256" key="8">
    <source>
        <dbReference type="ARBA" id="ARBA00023125"/>
    </source>
</evidence>
<keyword evidence="5 12" id="KW-0378">Hydrolase</keyword>
<dbReference type="AlphaFoldDB" id="A0A433D5K1"/>
<dbReference type="Gene3D" id="2.40.50.140">
    <property type="entry name" value="Nucleic acid-binding proteins"/>
    <property type="match status" value="1"/>
</dbReference>
<evidence type="ECO:0000256" key="5">
    <source>
        <dbReference type="ARBA" id="ARBA00022801"/>
    </source>
</evidence>
<keyword evidence="8 11" id="KW-0238">DNA-binding</keyword>
<evidence type="ECO:0000256" key="9">
    <source>
        <dbReference type="ARBA" id="ARBA00023242"/>
    </source>
</evidence>
<dbReference type="GO" id="GO:0005656">
    <property type="term" value="C:nuclear pre-replicative complex"/>
    <property type="evidence" value="ECO:0007669"/>
    <property type="project" value="UniProtKB-ARBA"/>
</dbReference>
<dbReference type="Pfam" id="PF00493">
    <property type="entry name" value="MCM"/>
    <property type="match status" value="3"/>
</dbReference>
<comment type="function">
    <text evidence="12">Acts as component of the MCM2-7 complex (MCM complex) which is the replicative helicase essential for 'once per cell cycle' DNA replication initiation and elongation in eukaryotic cells. The active ATPase sites in the MCM2-7 ring are formed through the interaction surfaces of two neighboring subunits such that a critical structure of a conserved arginine finger motif is provided in trans relative to the ATP-binding site of the Walker A box of the adjacent subunit. The six ATPase active sites, however, are likely to contribute differentially to the complex helicase activity.</text>
</comment>
<dbReference type="InterPro" id="IPR008048">
    <property type="entry name" value="MCM5"/>
</dbReference>
<dbReference type="InterPro" id="IPR041562">
    <property type="entry name" value="MCM_lid"/>
</dbReference>
<dbReference type="SMART" id="SM00350">
    <property type="entry name" value="MCM"/>
    <property type="match status" value="1"/>
</dbReference>
<protein>
    <recommendedName>
        <fullName evidence="12">DNA replication licensing factor MCM5</fullName>
        <ecNumber evidence="12">3.6.4.12</ecNumber>
    </recommendedName>
</protein>
<gene>
    <name evidence="15" type="ORF">BC936DRAFT_147348</name>
</gene>
<dbReference type="Proteomes" id="UP000268093">
    <property type="component" value="Unassembled WGS sequence"/>
</dbReference>
<keyword evidence="10 12" id="KW-0131">Cell cycle</keyword>
<evidence type="ECO:0000256" key="12">
    <source>
        <dbReference type="RuleBase" id="RU368063"/>
    </source>
</evidence>
<dbReference type="PRINTS" id="PR01661">
    <property type="entry name" value="MCMPROTEIN5"/>
</dbReference>
<keyword evidence="4 11" id="KW-0547">Nucleotide-binding</keyword>
<dbReference type="InterPro" id="IPR012340">
    <property type="entry name" value="NA-bd_OB-fold"/>
</dbReference>
<keyword evidence="6 12" id="KW-0347">Helicase</keyword>
<keyword evidence="16" id="KW-1185">Reference proteome</keyword>
<accession>A0A433D5K1</accession>
<dbReference type="Gene3D" id="2.20.28.10">
    <property type="match status" value="1"/>
</dbReference>
<evidence type="ECO:0000256" key="7">
    <source>
        <dbReference type="ARBA" id="ARBA00022840"/>
    </source>
</evidence>
<dbReference type="OrthoDB" id="10036721at2759"/>
<comment type="catalytic activity">
    <reaction evidence="12">
        <text>ATP + H2O = ADP + phosphate + H(+)</text>
        <dbReference type="Rhea" id="RHEA:13065"/>
        <dbReference type="ChEBI" id="CHEBI:15377"/>
        <dbReference type="ChEBI" id="CHEBI:15378"/>
        <dbReference type="ChEBI" id="CHEBI:30616"/>
        <dbReference type="ChEBI" id="CHEBI:43474"/>
        <dbReference type="ChEBI" id="CHEBI:456216"/>
        <dbReference type="EC" id="3.6.4.12"/>
    </reaction>
</comment>
<dbReference type="GO" id="GO:0042555">
    <property type="term" value="C:MCM complex"/>
    <property type="evidence" value="ECO:0007669"/>
    <property type="project" value="UniProtKB-UniRule"/>
</dbReference>
<sequence length="790" mass="87411">MASLGWDASRIYSTNVLPPEQQENSHIEIQERFLAFIQNFRLDNNFIYRDQLRQNLMVKQYYLEVDVGHLINYNEELAQQLTNTPAVLLPLFENAVKESARRILHPNPTADRAKDIPDCQVTLRSDANMIHIRDLTANNIGKLVRIPGIIIAASTLSSKATYITIMCRSCRHTKVLPVNGGFSGITLPRTCDSTPIDSALKSDCPLDPYVIVHEKCQFVDQQVLKLQEAPDMVPVGELPRHMVLNADRSLPNKVVPGTRAVVMGIYSIFQSKSAVSAGAVAIRTPYIRVVGLQVDVAGNSRGRRVFSDEEEEEYIRMSRTPNLYEVFASSIAPSIFGNGDIKKAIACLLFGGSKKILPDGMRLRGDINVLLLGDPGTAKSQLLKFVEKVRVVVTVIISRRIDGYGGRRLTQIFVKVAPIAVYTSGKGSSAAGLTASVVRDPSTVSSITNMNVVSGKKNYFRYPDSDRLSRLNNPPPFYPQREFYLEGGAMVLADGGVVCIDEFDKMRDEDRVAIHEAMEQQTISIAKAGITTILNSRTSVLAAANPIFGRYDDMKSPGENIDFQTTILSRFDMIFIVKDEHNDARDMTIARHVLNVHMNRPQPDAAVGEIDIEKMRGYISYCKAKCAPRLTSDAAEKLSSHFVSIRREVKQSEKDNQARSSIPITIRQLEAIVRISESLAKMTLSPVATEQHVDEAIRLFKFSTMDAVQTGSVEGMTRTEVMQEVQQIEADIRRRLPIGSQISNQGRFPAPGLYGSGDIKGAGRALQARNDCTPEPGENDISAGGVDHVE</sequence>
<comment type="subcellular location">
    <subcellularLocation>
        <location evidence="1 12">Nucleus</location>
    </subcellularLocation>
</comment>
<evidence type="ECO:0000259" key="14">
    <source>
        <dbReference type="PROSITE" id="PS50051"/>
    </source>
</evidence>
<dbReference type="GO" id="GO:0043596">
    <property type="term" value="C:nuclear replication fork"/>
    <property type="evidence" value="ECO:0007669"/>
    <property type="project" value="UniProtKB-ARBA"/>
</dbReference>
<dbReference type="GO" id="GO:0000727">
    <property type="term" value="P:double-strand break repair via break-induced replication"/>
    <property type="evidence" value="ECO:0007669"/>
    <property type="project" value="TreeGrafter"/>
</dbReference>
<dbReference type="PROSITE" id="PS50051">
    <property type="entry name" value="MCM_2"/>
    <property type="match status" value="1"/>
</dbReference>
<organism evidence="15 16">
    <name type="scientific">Jimgerdemannia flammicorona</name>
    <dbReference type="NCBI Taxonomy" id="994334"/>
    <lineage>
        <taxon>Eukaryota</taxon>
        <taxon>Fungi</taxon>
        <taxon>Fungi incertae sedis</taxon>
        <taxon>Mucoromycota</taxon>
        <taxon>Mucoromycotina</taxon>
        <taxon>Endogonomycetes</taxon>
        <taxon>Endogonales</taxon>
        <taxon>Endogonaceae</taxon>
        <taxon>Jimgerdemannia</taxon>
    </lineage>
</organism>
<keyword evidence="9 12" id="KW-0539">Nucleus</keyword>
<dbReference type="InterPro" id="IPR027417">
    <property type="entry name" value="P-loop_NTPase"/>
</dbReference>
<dbReference type="EC" id="3.6.4.12" evidence="12"/>
<dbReference type="PANTHER" id="PTHR11630">
    <property type="entry name" value="DNA REPLICATION LICENSING FACTOR MCM FAMILY MEMBER"/>
    <property type="match status" value="1"/>
</dbReference>
<dbReference type="Gene3D" id="3.40.50.300">
    <property type="entry name" value="P-loop containing nucleotide triphosphate hydrolases"/>
    <property type="match status" value="1"/>
</dbReference>
<dbReference type="Pfam" id="PF17207">
    <property type="entry name" value="MCM_OB"/>
    <property type="match status" value="1"/>
</dbReference>
<dbReference type="InterPro" id="IPR018525">
    <property type="entry name" value="MCM_CS"/>
</dbReference>
<dbReference type="InterPro" id="IPR001208">
    <property type="entry name" value="MCM_dom"/>
</dbReference>
<proteinExistence type="inferred from homology"/>
<dbReference type="GO" id="GO:0003688">
    <property type="term" value="F:DNA replication origin binding"/>
    <property type="evidence" value="ECO:0007669"/>
    <property type="project" value="UniProtKB-UniRule"/>
</dbReference>
<name>A0A433D5K1_9FUNG</name>
<dbReference type="GO" id="GO:0003697">
    <property type="term" value="F:single-stranded DNA binding"/>
    <property type="evidence" value="ECO:0007669"/>
    <property type="project" value="TreeGrafter"/>
</dbReference>
<dbReference type="GO" id="GO:0031261">
    <property type="term" value="C:DNA replication preinitiation complex"/>
    <property type="evidence" value="ECO:0007669"/>
    <property type="project" value="UniProtKB-ARBA"/>
</dbReference>
<dbReference type="SUPFAM" id="SSF52540">
    <property type="entry name" value="P-loop containing nucleoside triphosphate hydrolases"/>
    <property type="match status" value="1"/>
</dbReference>
<dbReference type="PRINTS" id="PR01657">
    <property type="entry name" value="MCMFAMILY"/>
</dbReference>
<evidence type="ECO:0000256" key="3">
    <source>
        <dbReference type="ARBA" id="ARBA00022705"/>
    </source>
</evidence>
<dbReference type="Gene3D" id="3.30.1640.10">
    <property type="entry name" value="mini-chromosome maintenance (MCM) complex, chain A, domain 1"/>
    <property type="match status" value="1"/>
</dbReference>
<dbReference type="GO" id="GO:0005524">
    <property type="term" value="F:ATP binding"/>
    <property type="evidence" value="ECO:0007669"/>
    <property type="project" value="UniProtKB-UniRule"/>
</dbReference>
<dbReference type="InterPro" id="IPR031327">
    <property type="entry name" value="MCM"/>
</dbReference>
<dbReference type="SUPFAM" id="SSF50249">
    <property type="entry name" value="Nucleic acid-binding proteins"/>
    <property type="match status" value="1"/>
</dbReference>
<feature type="region of interest" description="Disordered" evidence="13">
    <location>
        <begin position="768"/>
        <end position="790"/>
    </location>
</feature>
<evidence type="ECO:0000256" key="1">
    <source>
        <dbReference type="ARBA" id="ARBA00004123"/>
    </source>
</evidence>
<dbReference type="InterPro" id="IPR027925">
    <property type="entry name" value="MCM_N"/>
</dbReference>
<reference evidence="15 16" key="1">
    <citation type="journal article" date="2018" name="New Phytol.">
        <title>Phylogenomics of Endogonaceae and evolution of mycorrhizas within Mucoromycota.</title>
        <authorList>
            <person name="Chang Y."/>
            <person name="Desiro A."/>
            <person name="Na H."/>
            <person name="Sandor L."/>
            <person name="Lipzen A."/>
            <person name="Clum A."/>
            <person name="Barry K."/>
            <person name="Grigoriev I.V."/>
            <person name="Martin F.M."/>
            <person name="Stajich J.E."/>
            <person name="Smith M.E."/>
            <person name="Bonito G."/>
            <person name="Spatafora J.W."/>
        </authorList>
    </citation>
    <scope>NUCLEOTIDE SEQUENCE [LARGE SCALE GENOMIC DNA]</scope>
    <source>
        <strain evidence="15 16">GMNB39</strain>
    </source>
</reference>
<comment type="caution">
    <text evidence="15">The sequence shown here is derived from an EMBL/GenBank/DDBJ whole genome shotgun (WGS) entry which is preliminary data.</text>
</comment>
<dbReference type="Pfam" id="PF14551">
    <property type="entry name" value="MCM_N"/>
    <property type="match status" value="1"/>
</dbReference>
<dbReference type="FunFam" id="2.20.28.10:FF:000005">
    <property type="entry name" value="DNA helicase"/>
    <property type="match status" value="1"/>
</dbReference>
<evidence type="ECO:0000256" key="10">
    <source>
        <dbReference type="ARBA" id="ARBA00023306"/>
    </source>
</evidence>
<dbReference type="PROSITE" id="PS00847">
    <property type="entry name" value="MCM_1"/>
    <property type="match status" value="1"/>
</dbReference>
<evidence type="ECO:0000256" key="2">
    <source>
        <dbReference type="ARBA" id="ARBA00008010"/>
    </source>
</evidence>
<dbReference type="Pfam" id="PF17855">
    <property type="entry name" value="MCM_lid"/>
    <property type="match status" value="1"/>
</dbReference>
<dbReference type="GO" id="GO:0016887">
    <property type="term" value="F:ATP hydrolysis activity"/>
    <property type="evidence" value="ECO:0007669"/>
    <property type="project" value="RHEA"/>
</dbReference>
<dbReference type="CDD" id="cd17756">
    <property type="entry name" value="MCM5"/>
    <property type="match status" value="1"/>
</dbReference>
<evidence type="ECO:0000313" key="15">
    <source>
        <dbReference type="EMBL" id="RUP46109.1"/>
    </source>
</evidence>
<evidence type="ECO:0000313" key="16">
    <source>
        <dbReference type="Proteomes" id="UP000268093"/>
    </source>
</evidence>
<keyword evidence="3 12" id="KW-0235">DNA replication</keyword>
<keyword evidence="7 11" id="KW-0067">ATP-binding</keyword>
<feature type="domain" description="MCM C-terminal AAA(+) ATPase" evidence="14">
    <location>
        <begin position="323"/>
        <end position="593"/>
    </location>
</feature>
<comment type="subunit">
    <text evidence="12">Component of the MCM2-7 complex.</text>
</comment>